<dbReference type="PROSITE" id="PS50977">
    <property type="entry name" value="HTH_TETR_2"/>
    <property type="match status" value="1"/>
</dbReference>
<dbReference type="Pfam" id="PF16859">
    <property type="entry name" value="TetR_C_11"/>
    <property type="match status" value="1"/>
</dbReference>
<dbReference type="EMBL" id="CP077062">
    <property type="protein sequence ID" value="QWZ07650.1"/>
    <property type="molecule type" value="Genomic_DNA"/>
</dbReference>
<dbReference type="InterPro" id="IPR001647">
    <property type="entry name" value="HTH_TetR"/>
</dbReference>
<dbReference type="KEGG" id="nps:KRR39_19895"/>
<dbReference type="RefSeq" id="WP_216939161.1">
    <property type="nucleotide sequence ID" value="NZ_CP077062.1"/>
</dbReference>
<reference evidence="6" key="1">
    <citation type="submission" date="2021-06" db="EMBL/GenBank/DDBJ databases">
        <title>Complete genome sequence of Nocardioides sp. G188.</title>
        <authorList>
            <person name="Im W.-T."/>
        </authorList>
    </citation>
    <scope>NUCLEOTIDE SEQUENCE</scope>
    <source>
        <strain evidence="6">G188</strain>
    </source>
</reference>
<dbReference type="Proteomes" id="UP000683575">
    <property type="component" value="Chromosome"/>
</dbReference>
<dbReference type="PANTHER" id="PTHR30055:SF148">
    <property type="entry name" value="TETR-FAMILY TRANSCRIPTIONAL REGULATOR"/>
    <property type="match status" value="1"/>
</dbReference>
<keyword evidence="2 4" id="KW-0238">DNA-binding</keyword>
<feature type="DNA-binding region" description="H-T-H motif" evidence="4">
    <location>
        <begin position="52"/>
        <end position="71"/>
    </location>
</feature>
<dbReference type="PANTHER" id="PTHR30055">
    <property type="entry name" value="HTH-TYPE TRANSCRIPTIONAL REGULATOR RUTR"/>
    <property type="match status" value="1"/>
</dbReference>
<protein>
    <submittedName>
        <fullName evidence="6">TetR/AcrR family transcriptional regulator</fullName>
    </submittedName>
</protein>
<evidence type="ECO:0000313" key="7">
    <source>
        <dbReference type="Proteomes" id="UP000683575"/>
    </source>
</evidence>
<evidence type="ECO:0000256" key="3">
    <source>
        <dbReference type="ARBA" id="ARBA00023163"/>
    </source>
</evidence>
<evidence type="ECO:0000256" key="2">
    <source>
        <dbReference type="ARBA" id="ARBA00023125"/>
    </source>
</evidence>
<accession>A0A975SYA8</accession>
<sequence length="214" mass="22299">MTAGGTRTGGQEPDNGTALFARPVKPRSIKVHEAAVNATRDLLAEGGLPAATIDAIAARSGVSKATLYKHWPSRTAVAAEAFGRDMADAVPASDTGTTAGDLAEQVLLVSRFYASPEGTVFSQLLAATVTDEGGAAYFRAWFLAGRRKAIAAIWQRGTERGDVRPGVDADTAIDLLFGPLIYRLLTGHLPLTDEAATAVADAALHGLLTTTPKD</sequence>
<proteinExistence type="predicted"/>
<evidence type="ECO:0000313" key="6">
    <source>
        <dbReference type="EMBL" id="QWZ07650.1"/>
    </source>
</evidence>
<dbReference type="AlphaFoldDB" id="A0A975SYA8"/>
<keyword evidence="3" id="KW-0804">Transcription</keyword>
<dbReference type="Pfam" id="PF00440">
    <property type="entry name" value="TetR_N"/>
    <property type="match status" value="1"/>
</dbReference>
<keyword evidence="7" id="KW-1185">Reference proteome</keyword>
<name>A0A975SYA8_9ACTN</name>
<evidence type="ECO:0000256" key="1">
    <source>
        <dbReference type="ARBA" id="ARBA00023015"/>
    </source>
</evidence>
<feature type="domain" description="HTH tetR-type" evidence="5">
    <location>
        <begin position="29"/>
        <end position="89"/>
    </location>
</feature>
<keyword evidence="1" id="KW-0805">Transcription regulation</keyword>
<dbReference type="InterPro" id="IPR050109">
    <property type="entry name" value="HTH-type_TetR-like_transc_reg"/>
</dbReference>
<dbReference type="InterPro" id="IPR011075">
    <property type="entry name" value="TetR_C"/>
</dbReference>
<evidence type="ECO:0000256" key="4">
    <source>
        <dbReference type="PROSITE-ProRule" id="PRU00335"/>
    </source>
</evidence>
<evidence type="ECO:0000259" key="5">
    <source>
        <dbReference type="PROSITE" id="PS50977"/>
    </source>
</evidence>
<organism evidence="6 7">
    <name type="scientific">Nocardioides panacis</name>
    <dbReference type="NCBI Taxonomy" id="2849501"/>
    <lineage>
        <taxon>Bacteria</taxon>
        <taxon>Bacillati</taxon>
        <taxon>Actinomycetota</taxon>
        <taxon>Actinomycetes</taxon>
        <taxon>Propionibacteriales</taxon>
        <taxon>Nocardioidaceae</taxon>
        <taxon>Nocardioides</taxon>
    </lineage>
</organism>
<dbReference type="GO" id="GO:0000976">
    <property type="term" value="F:transcription cis-regulatory region binding"/>
    <property type="evidence" value="ECO:0007669"/>
    <property type="project" value="TreeGrafter"/>
</dbReference>
<dbReference type="GO" id="GO:0003700">
    <property type="term" value="F:DNA-binding transcription factor activity"/>
    <property type="evidence" value="ECO:0007669"/>
    <property type="project" value="TreeGrafter"/>
</dbReference>
<gene>
    <name evidence="6" type="ORF">KRR39_19895</name>
</gene>